<evidence type="ECO:0000313" key="3">
    <source>
        <dbReference type="Proteomes" id="UP000279259"/>
    </source>
</evidence>
<protein>
    <recommendedName>
        <fullName evidence="1">SnoaL-like domain-containing protein</fullName>
    </recommendedName>
</protein>
<keyword evidence="3" id="KW-1185">Reference proteome</keyword>
<dbReference type="Proteomes" id="UP000279259">
    <property type="component" value="Unassembled WGS sequence"/>
</dbReference>
<name>A0A427YFP3_9TREE</name>
<gene>
    <name evidence="2" type="ORF">EHS25_001324</name>
</gene>
<dbReference type="AlphaFoldDB" id="A0A427YFP3"/>
<reference evidence="2 3" key="1">
    <citation type="submission" date="2018-11" db="EMBL/GenBank/DDBJ databases">
        <title>Genome sequence of Saitozyma podzolica DSM 27192.</title>
        <authorList>
            <person name="Aliyu H."/>
            <person name="Gorte O."/>
            <person name="Ochsenreither K."/>
        </authorList>
    </citation>
    <scope>NUCLEOTIDE SEQUENCE [LARGE SCALE GENOMIC DNA]</scope>
    <source>
        <strain evidence="2 3">DSM 27192</strain>
    </source>
</reference>
<proteinExistence type="predicted"/>
<feature type="domain" description="SnoaL-like" evidence="1">
    <location>
        <begin position="27"/>
        <end position="131"/>
    </location>
</feature>
<dbReference type="Gene3D" id="3.10.450.50">
    <property type="match status" value="1"/>
</dbReference>
<dbReference type="Pfam" id="PF13577">
    <property type="entry name" value="SnoaL_4"/>
    <property type="match status" value="1"/>
</dbReference>
<dbReference type="InterPro" id="IPR037401">
    <property type="entry name" value="SnoaL-like"/>
</dbReference>
<comment type="caution">
    <text evidence="2">The sequence shown here is derived from an EMBL/GenBank/DDBJ whole genome shotgun (WGS) entry which is preliminary data.</text>
</comment>
<dbReference type="OrthoDB" id="3724021at2759"/>
<sequence length="204" mass="23448">MSRSVLPLPDASVERELFAIVRRERLSRDTGDFDTLGSLYWPDSVVRVTWFEGTIAEFIEVSRDQAQRGRGRGLHVINPIRCEVNNDRAIVESQGEIHIRPRIGDVFCDVVSWCRFFSRLERRDGQWRMQTFDSIYCKDRIDTVDPAATLTLDPKKLESARASYRHLTYLNLSAGYTVPADLPGDDSPQLLAAFYNEAKVWLHQ</sequence>
<dbReference type="SUPFAM" id="SSF54427">
    <property type="entry name" value="NTF2-like"/>
    <property type="match status" value="1"/>
</dbReference>
<organism evidence="2 3">
    <name type="scientific">Saitozyma podzolica</name>
    <dbReference type="NCBI Taxonomy" id="1890683"/>
    <lineage>
        <taxon>Eukaryota</taxon>
        <taxon>Fungi</taxon>
        <taxon>Dikarya</taxon>
        <taxon>Basidiomycota</taxon>
        <taxon>Agaricomycotina</taxon>
        <taxon>Tremellomycetes</taxon>
        <taxon>Tremellales</taxon>
        <taxon>Trimorphomycetaceae</taxon>
        <taxon>Saitozyma</taxon>
    </lineage>
</organism>
<evidence type="ECO:0000313" key="2">
    <source>
        <dbReference type="EMBL" id="RSH89991.1"/>
    </source>
</evidence>
<dbReference type="InterPro" id="IPR032710">
    <property type="entry name" value="NTF2-like_dom_sf"/>
</dbReference>
<dbReference type="EMBL" id="RSCD01000011">
    <property type="protein sequence ID" value="RSH89991.1"/>
    <property type="molecule type" value="Genomic_DNA"/>
</dbReference>
<accession>A0A427YFP3</accession>
<evidence type="ECO:0000259" key="1">
    <source>
        <dbReference type="Pfam" id="PF13577"/>
    </source>
</evidence>